<accession>A0A8J7HJ44</accession>
<keyword evidence="4" id="KW-1185">Reference proteome</keyword>
<protein>
    <submittedName>
        <fullName evidence="3">Alpha/beta hydrolase</fullName>
    </submittedName>
</protein>
<dbReference type="Pfam" id="PF07859">
    <property type="entry name" value="Abhydrolase_3"/>
    <property type="match status" value="1"/>
</dbReference>
<dbReference type="PANTHER" id="PTHR48081">
    <property type="entry name" value="AB HYDROLASE SUPERFAMILY PROTEIN C4A8.06C"/>
    <property type="match status" value="1"/>
</dbReference>
<name>A0A8J7HJ44_9NOST</name>
<dbReference type="InterPro" id="IPR050300">
    <property type="entry name" value="GDXG_lipolytic_enzyme"/>
</dbReference>
<feature type="domain" description="Alpha/beta hydrolase fold-3" evidence="2">
    <location>
        <begin position="80"/>
        <end position="282"/>
    </location>
</feature>
<organism evidence="3 4">
    <name type="scientific">Amazonocrinis nigriterrae CENA67</name>
    <dbReference type="NCBI Taxonomy" id="2794033"/>
    <lineage>
        <taxon>Bacteria</taxon>
        <taxon>Bacillati</taxon>
        <taxon>Cyanobacteriota</taxon>
        <taxon>Cyanophyceae</taxon>
        <taxon>Nostocales</taxon>
        <taxon>Nostocaceae</taxon>
        <taxon>Amazonocrinis</taxon>
        <taxon>Amazonocrinis nigriterrae</taxon>
    </lineage>
</organism>
<comment type="caution">
    <text evidence="3">The sequence shown here is derived from an EMBL/GenBank/DDBJ whole genome shotgun (WGS) entry which is preliminary data.</text>
</comment>
<evidence type="ECO:0000313" key="3">
    <source>
        <dbReference type="EMBL" id="MBH8560707.1"/>
    </source>
</evidence>
<sequence>MMIYAEGINEFVDRCNKVMPPDFYTLPIDQQRDMYFGLTKEFPYQMPSGVLVTDDTVSYEGRKLPIRVYRPKQRKGQGLLIYIRGGGFVVGSLETHNTVVAELCEKSGLVTIAPDFRMSPEHPFPAALEDCYGVLCGVVNDAQRLNIDANRIVIAGDSSGANMAVAVCMMSRDRGGPKLRGQALISPVLDFTRWRQGGVDAPLLTGGEMEYYTACYVPEAEQAKHPYVSALISGTFHDLPPAYIMGAEMDSLLVDSEEYARLLCEQGTPVKLVVEPGLVHSAVRARGLSPQVANAWERFCHHAALFAAEEGANYDN</sequence>
<dbReference type="Gene3D" id="3.40.50.1820">
    <property type="entry name" value="alpha/beta hydrolase"/>
    <property type="match status" value="1"/>
</dbReference>
<dbReference type="RefSeq" id="WP_198122766.1">
    <property type="nucleotide sequence ID" value="NZ_JAECZC010000001.1"/>
</dbReference>
<gene>
    <name evidence="3" type="ORF">I8748_00530</name>
</gene>
<dbReference type="EMBL" id="JAECZC010000001">
    <property type="protein sequence ID" value="MBH8560707.1"/>
    <property type="molecule type" value="Genomic_DNA"/>
</dbReference>
<proteinExistence type="predicted"/>
<keyword evidence="1 3" id="KW-0378">Hydrolase</keyword>
<dbReference type="PANTHER" id="PTHR48081:SF8">
    <property type="entry name" value="ALPHA_BETA HYDROLASE FOLD-3 DOMAIN-CONTAINING PROTEIN-RELATED"/>
    <property type="match status" value="1"/>
</dbReference>
<dbReference type="AlphaFoldDB" id="A0A8J7HJ44"/>
<dbReference type="InterPro" id="IPR013094">
    <property type="entry name" value="AB_hydrolase_3"/>
</dbReference>
<evidence type="ECO:0000259" key="2">
    <source>
        <dbReference type="Pfam" id="PF07859"/>
    </source>
</evidence>
<evidence type="ECO:0000313" key="4">
    <source>
        <dbReference type="Proteomes" id="UP000632766"/>
    </source>
</evidence>
<dbReference type="SUPFAM" id="SSF53474">
    <property type="entry name" value="alpha/beta-Hydrolases"/>
    <property type="match status" value="1"/>
</dbReference>
<dbReference type="GO" id="GO:0016787">
    <property type="term" value="F:hydrolase activity"/>
    <property type="evidence" value="ECO:0007669"/>
    <property type="project" value="UniProtKB-KW"/>
</dbReference>
<reference evidence="3 4" key="1">
    <citation type="journal article" date="2021" name="Int. J. Syst. Evol. Microbiol.">
        <title>Amazonocrinis nigriterrae gen. nov., sp. nov., Atlanticothrix silvestris gen. nov., sp. nov. and Dendronalium phyllosphericum gen. nov., sp. nov., nostocacean cyanobacteria from Brazilian environments.</title>
        <authorList>
            <person name="Alvarenga D.O."/>
            <person name="Andreote A.P.D."/>
            <person name="Branco L.H.Z."/>
            <person name="Delbaje E."/>
            <person name="Cruz R.B."/>
            <person name="Varani A.M."/>
            <person name="Fiore M.F."/>
        </authorList>
    </citation>
    <scope>NUCLEOTIDE SEQUENCE [LARGE SCALE GENOMIC DNA]</scope>
    <source>
        <strain evidence="3 4">CENA67</strain>
    </source>
</reference>
<dbReference type="Proteomes" id="UP000632766">
    <property type="component" value="Unassembled WGS sequence"/>
</dbReference>
<dbReference type="InterPro" id="IPR029058">
    <property type="entry name" value="AB_hydrolase_fold"/>
</dbReference>
<evidence type="ECO:0000256" key="1">
    <source>
        <dbReference type="ARBA" id="ARBA00022801"/>
    </source>
</evidence>